<keyword evidence="1" id="KW-0812">Transmembrane</keyword>
<evidence type="ECO:0000313" key="3">
    <source>
        <dbReference type="EMBL" id="JAP52237.1"/>
    </source>
</evidence>
<dbReference type="InterPro" id="IPR017853">
    <property type="entry name" value="GH"/>
</dbReference>
<name>A0A0X3PQK5_SCHSO</name>
<sequence length="705" mass="78931">MVLERIMLVRSTLSLPYSLNHARYAPGNEGSHSLPQIIEKDFDFNVYEEEGIGTGAGAGTQGAYGIPPLESQPWRKLSKFQRRFYKWLVSNYDLEVSESSNFGNYSEPGYLPQGRATYDSRPRQQSAIQLNRAPQYAQQAAQQVMRPDYSNLYTDRYGIDTRLVDFVSKHNVVMDDGAVVYAATDDGLTRKRAKQRKDFVPPCGCTKRQFIIAISVLAFLLLLTTVGIVLGILFGVASTPSFAMATPWWRHGLVYQINVPTFANDVEGVIGRLKDATKRMAYLSKRMSATATVLTGFLESDENGVRNWRGINPSTNSDGDPVGDLLSALQSSASDNAVHLILGAPLYATSIDHPWFAQSVNNMASVYKEFYIWRKAAPIGPTEARILSFNPIRGEYYRHVHGNPKAPLLNLADPNLQKEMQSIIAYWKETIGISGIMVSNSTNIVPELAPSLTSILESAADAESDSFVWFADNVEADSLLQNKRLCFFQLLVKRRVFTRTEDISAQLNAILSNRRASFCSPLWRIIQESEDNRDYFSLQTLASFLPGMNLIHAGEEVEIFTGDVDLISWSYSDRLDYATYWPVNSVIARESNQRVSAWTGLLTQLAGAGLFATAWSDCNVSVLTVPQHENLLVVRRLYTPNAYMATYFVSFETLNAYTNIADIVGSGFAESVPLVYNSKRTVSHSLPRTWMYLRNNDVFIVMYAQ</sequence>
<protein>
    <recommendedName>
        <fullName evidence="2">Glycosyl hydrolase family 13 catalytic domain-containing protein</fullName>
    </recommendedName>
</protein>
<keyword evidence="1" id="KW-1133">Transmembrane helix</keyword>
<dbReference type="PANTHER" id="PTHR10357">
    <property type="entry name" value="ALPHA-AMYLASE FAMILY MEMBER"/>
    <property type="match status" value="1"/>
</dbReference>
<dbReference type="InterPro" id="IPR045857">
    <property type="entry name" value="O16G_dom_2"/>
</dbReference>
<proteinExistence type="predicted"/>
<dbReference type="EMBL" id="GEEE01010988">
    <property type="protein sequence ID" value="JAP52237.1"/>
    <property type="molecule type" value="Transcribed_RNA"/>
</dbReference>
<feature type="transmembrane region" description="Helical" evidence="1">
    <location>
        <begin position="210"/>
        <end position="237"/>
    </location>
</feature>
<feature type="domain" description="Glycosyl hydrolase family 13 catalytic" evidence="2">
    <location>
        <begin position="260"/>
        <end position="436"/>
    </location>
</feature>
<dbReference type="GO" id="GO:0005975">
    <property type="term" value="P:carbohydrate metabolic process"/>
    <property type="evidence" value="ECO:0007669"/>
    <property type="project" value="InterPro"/>
</dbReference>
<dbReference type="Gene3D" id="3.20.20.80">
    <property type="entry name" value="Glycosidases"/>
    <property type="match status" value="1"/>
</dbReference>
<dbReference type="PANTHER" id="PTHR10357:SF179">
    <property type="entry name" value="NEUTRAL AND BASIC AMINO ACID TRANSPORT PROTEIN RBAT"/>
    <property type="match status" value="1"/>
</dbReference>
<reference evidence="3" key="1">
    <citation type="submission" date="2016-01" db="EMBL/GenBank/DDBJ databases">
        <title>Reference transcriptome for the parasite Schistocephalus solidus: insights into the molecular evolution of parasitism.</title>
        <authorList>
            <person name="Hebert F.O."/>
            <person name="Grambauer S."/>
            <person name="Barber I."/>
            <person name="Landry C.R."/>
            <person name="Aubin-Horth N."/>
        </authorList>
    </citation>
    <scope>NUCLEOTIDE SEQUENCE</scope>
</reference>
<accession>A0A0X3PQK5</accession>
<dbReference type="Gene3D" id="3.90.400.10">
    <property type="entry name" value="Oligo-1,6-glucosidase, Domain 2"/>
    <property type="match status" value="1"/>
</dbReference>
<dbReference type="AlphaFoldDB" id="A0A0X3PQK5"/>
<evidence type="ECO:0000256" key="1">
    <source>
        <dbReference type="SAM" id="Phobius"/>
    </source>
</evidence>
<gene>
    <name evidence="3" type="ORF">TR88707</name>
</gene>
<dbReference type="SUPFAM" id="SSF51445">
    <property type="entry name" value="(Trans)glycosidases"/>
    <property type="match status" value="1"/>
</dbReference>
<evidence type="ECO:0000259" key="2">
    <source>
        <dbReference type="Pfam" id="PF00128"/>
    </source>
</evidence>
<organism evidence="3">
    <name type="scientific">Schistocephalus solidus</name>
    <name type="common">Tapeworm</name>
    <dbReference type="NCBI Taxonomy" id="70667"/>
    <lineage>
        <taxon>Eukaryota</taxon>
        <taxon>Metazoa</taxon>
        <taxon>Spiralia</taxon>
        <taxon>Lophotrochozoa</taxon>
        <taxon>Platyhelminthes</taxon>
        <taxon>Cestoda</taxon>
        <taxon>Eucestoda</taxon>
        <taxon>Diphyllobothriidea</taxon>
        <taxon>Diphyllobothriidae</taxon>
        <taxon>Schistocephalus</taxon>
    </lineage>
</organism>
<dbReference type="Pfam" id="PF00128">
    <property type="entry name" value="Alpha-amylase"/>
    <property type="match status" value="1"/>
</dbReference>
<dbReference type="InterPro" id="IPR006047">
    <property type="entry name" value="GH13_cat_dom"/>
</dbReference>
<keyword evidence="1" id="KW-0472">Membrane</keyword>